<dbReference type="EMBL" id="OU015430">
    <property type="protein sequence ID" value="CAG4975352.1"/>
    <property type="molecule type" value="Genomic_DNA"/>
</dbReference>
<protein>
    <recommendedName>
        <fullName evidence="3">Flagellar protein FlgN</fullName>
    </recommendedName>
</protein>
<gene>
    <name evidence="1" type="ORF">LYB30171_01899</name>
</gene>
<evidence type="ECO:0000313" key="1">
    <source>
        <dbReference type="EMBL" id="CAG4975352.1"/>
    </source>
</evidence>
<proteinExistence type="predicted"/>
<keyword evidence="2" id="KW-1185">Reference proteome</keyword>
<reference evidence="1 2" key="1">
    <citation type="submission" date="2021-04" db="EMBL/GenBank/DDBJ databases">
        <authorList>
            <person name="Rodrigo-Torres L."/>
            <person name="Arahal R. D."/>
            <person name="Lucena T."/>
        </authorList>
    </citation>
    <scope>NUCLEOTIDE SEQUENCE [LARGE SCALE GENOMIC DNA]</scope>
    <source>
        <strain evidence="1 2">CECT 30171</strain>
    </source>
</reference>
<dbReference type="Proteomes" id="UP000680116">
    <property type="component" value="Chromosome"/>
</dbReference>
<sequence length="157" mass="17120">MSQNIIDFTLDDAQLAASLQALTDLEAQLSGLVAMSTEQRRKLARMGDKSEAFCRQTLSVLAQNPQVVPPSLKLAEAQADLAALDRLRPLVLRLQRLAERANDTEVALGSDVMRCALDGYALLKVSGRNQGLEGLRKELGTRFARSTRSTEDVPEPA</sequence>
<accession>A0ABM8UH38</accession>
<organism evidence="1 2">
    <name type="scientific">Novilysobacter luteus</name>
    <dbReference type="NCBI Taxonomy" id="2822368"/>
    <lineage>
        <taxon>Bacteria</taxon>
        <taxon>Pseudomonadati</taxon>
        <taxon>Pseudomonadota</taxon>
        <taxon>Gammaproteobacteria</taxon>
        <taxon>Lysobacterales</taxon>
        <taxon>Lysobacteraceae</taxon>
        <taxon>Novilysobacter</taxon>
    </lineage>
</organism>
<evidence type="ECO:0000313" key="2">
    <source>
        <dbReference type="Proteomes" id="UP000680116"/>
    </source>
</evidence>
<evidence type="ECO:0008006" key="3">
    <source>
        <dbReference type="Google" id="ProtNLM"/>
    </source>
</evidence>
<name>A0ABM8UH38_9GAMM</name>
<dbReference type="RefSeq" id="WP_215218453.1">
    <property type="nucleotide sequence ID" value="NZ_OU015430.1"/>
</dbReference>